<dbReference type="PROSITE" id="PS51257">
    <property type="entry name" value="PROKAR_LIPOPROTEIN"/>
    <property type="match status" value="1"/>
</dbReference>
<dbReference type="Pfam" id="PF06804">
    <property type="entry name" value="Lipoprotein_18"/>
    <property type="match status" value="1"/>
</dbReference>
<evidence type="ECO:0000313" key="1">
    <source>
        <dbReference type="EMBL" id="MBF2735285.1"/>
    </source>
</evidence>
<evidence type="ECO:0000313" key="2">
    <source>
        <dbReference type="Proteomes" id="UP000604381"/>
    </source>
</evidence>
<sequence>MKPRRRLLLPALALAAAGCGGDEAEIAEEAVEIEASPPEEAAESDFSSAWNNDEETLARPPNIINEVDLTLLQLDQQGIDRLLPEIAQVQLRREGSLYWLSVALPPDRVWPIVRDFWLEQGFAIEIELPEAGVFETNWRQDRSKVLGTGLTRFLDAALENLNDTGERYRFRTRIERDPDEAERTEIFISYRAFQELAGGEFKTLPRDLTLETEMLRRMMLKFRLPGENVASIEDFVSEASVDDLYERDGSRLAIMRGRDEAWRRLLQGLDRSGFTVVDQDKDAGTVKILYANPTVAEEEQGFFSRLFGLGQEDGESFEADLLLVDASAERTVFAFPEGEVGDRILAILVTNI</sequence>
<reference evidence="1" key="1">
    <citation type="submission" date="2020-10" db="EMBL/GenBank/DDBJ databases">
        <title>An improved Amphimedon queenslandica hologenome assembly reveals how three proteobacterial symbionts can extend the metabolic phenotypic of their marine sponge host.</title>
        <authorList>
            <person name="Degnan B."/>
            <person name="Degnan S."/>
            <person name="Xiang X."/>
        </authorList>
    </citation>
    <scope>NUCLEOTIDE SEQUENCE</scope>
    <source>
        <strain evidence="1">AqS2</strain>
    </source>
</reference>
<organism evidence="1 2">
    <name type="scientific">Candidatus Amphirhobacter heronislandensis</name>
    <dbReference type="NCBI Taxonomy" id="1732024"/>
    <lineage>
        <taxon>Bacteria</taxon>
        <taxon>Pseudomonadati</taxon>
        <taxon>Pseudomonadota</taxon>
        <taxon>Gammaproteobacteria</taxon>
        <taxon>Candidatus Tethybacterales</taxon>
        <taxon>Candidatus Tethybacteraceae</taxon>
        <taxon>Candidatus Amphirhobacter</taxon>
    </lineage>
</organism>
<protein>
    <submittedName>
        <fullName evidence="1">Outer membrane protein assembly factor BamC</fullName>
    </submittedName>
</protein>
<dbReference type="InterPro" id="IPR010653">
    <property type="entry name" value="NlpB/DapX"/>
</dbReference>
<dbReference type="EMBL" id="JADHEI010000033">
    <property type="protein sequence ID" value="MBF2735285.1"/>
    <property type="molecule type" value="Genomic_DNA"/>
</dbReference>
<dbReference type="InterPro" id="IPR042268">
    <property type="entry name" value="BamC_C"/>
</dbReference>
<accession>A0A930UC95</accession>
<dbReference type="AlphaFoldDB" id="A0A930UC95"/>
<proteinExistence type="predicted"/>
<keyword evidence="2" id="KW-1185">Reference proteome</keyword>
<dbReference type="Gene3D" id="3.30.310.170">
    <property type="entry name" value="Outer membrane protein assembly factor BamC"/>
    <property type="match status" value="1"/>
</dbReference>
<comment type="caution">
    <text evidence="1">The sequence shown here is derived from an EMBL/GenBank/DDBJ whole genome shotgun (WGS) entry which is preliminary data.</text>
</comment>
<dbReference type="Proteomes" id="UP000604381">
    <property type="component" value="Unassembled WGS sequence"/>
</dbReference>
<name>A0A930UC95_9GAMM</name>
<gene>
    <name evidence="1" type="primary">bamC</name>
    <name evidence="1" type="ORF">ISN26_04265</name>
</gene>